<dbReference type="CDD" id="cd00637">
    <property type="entry name" value="7tm_classA_rhodopsin-like"/>
    <property type="match status" value="1"/>
</dbReference>
<feature type="transmembrane region" description="Helical" evidence="11">
    <location>
        <begin position="115"/>
        <end position="137"/>
    </location>
</feature>
<dbReference type="PANTHER" id="PTHR24246:SF27">
    <property type="entry name" value="ADENOSINE RECEPTOR, ISOFORM A"/>
    <property type="match status" value="1"/>
</dbReference>
<keyword evidence="4 11" id="KW-1133">Transmembrane helix</keyword>
<feature type="domain" description="G-protein coupled receptors family 1 profile" evidence="12">
    <location>
        <begin position="49"/>
        <end position="285"/>
    </location>
</feature>
<gene>
    <name evidence="13" type="ORF">NEMVEDRAFT_v1g204351</name>
</gene>
<evidence type="ECO:0000256" key="4">
    <source>
        <dbReference type="ARBA" id="ARBA00022989"/>
    </source>
</evidence>
<evidence type="ECO:0000313" key="14">
    <source>
        <dbReference type="Proteomes" id="UP000001593"/>
    </source>
</evidence>
<keyword evidence="9" id="KW-0807">Transducer</keyword>
<keyword evidence="8" id="KW-0325">Glycoprotein</keyword>
<dbReference type="Gene3D" id="1.20.1070.10">
    <property type="entry name" value="Rhodopsin 7-helix transmembrane proteins"/>
    <property type="match status" value="1"/>
</dbReference>
<sequence length="341" mass="38270">MDYSYNSLDNSSHVVFLVRRSNVTLRPGTDSQYWLLSIFVPEAVAIVAGNILVLMAFLGSPILRKRKNFLLVNLAVADGLVGMVSMVIFLTINFAGSRSFSSFMLVYNLFTGQDVLFGSASIFALTSVALERMYATMYPLKHRVLSRRAYFACIAAVWSQALLLSLFAVFTSMELFMAFMLPSILLSLFTVSVCYSLIWYRIVQAGSIKGQNRQTDVTQVVSRERDRRLTVTLVIITVLSLITWLPFQLLNILLGAGCQCPVSHVVLWVTKFLQYGNSLVNPVVYALRMAGFRKVLRKQFAWAAAKNDMQVQSPTRREDRTSTTAVPRGSRKESVTQEHAL</sequence>
<reference evidence="13 14" key="1">
    <citation type="journal article" date="2007" name="Science">
        <title>Sea anemone genome reveals ancestral eumetazoan gene repertoire and genomic organization.</title>
        <authorList>
            <person name="Putnam N.H."/>
            <person name="Srivastava M."/>
            <person name="Hellsten U."/>
            <person name="Dirks B."/>
            <person name="Chapman J."/>
            <person name="Salamov A."/>
            <person name="Terry A."/>
            <person name="Shapiro H."/>
            <person name="Lindquist E."/>
            <person name="Kapitonov V.V."/>
            <person name="Jurka J."/>
            <person name="Genikhovich G."/>
            <person name="Grigoriev I.V."/>
            <person name="Lucas S.M."/>
            <person name="Steele R.E."/>
            <person name="Finnerty J.R."/>
            <person name="Technau U."/>
            <person name="Martindale M.Q."/>
            <person name="Rokhsar D.S."/>
        </authorList>
    </citation>
    <scope>NUCLEOTIDE SEQUENCE [LARGE SCALE GENOMIC DNA]</scope>
    <source>
        <strain evidence="14">CH2 X CH6</strain>
    </source>
</reference>
<dbReference type="GO" id="GO:0001609">
    <property type="term" value="F:G protein-coupled adenosine receptor activity"/>
    <property type="evidence" value="ECO:0000318"/>
    <property type="project" value="GO_Central"/>
</dbReference>
<dbReference type="InterPro" id="IPR000276">
    <property type="entry name" value="GPCR_Rhodpsn"/>
</dbReference>
<evidence type="ECO:0000256" key="8">
    <source>
        <dbReference type="ARBA" id="ARBA00023180"/>
    </source>
</evidence>
<evidence type="ECO:0000256" key="7">
    <source>
        <dbReference type="ARBA" id="ARBA00023170"/>
    </source>
</evidence>
<dbReference type="PROSITE" id="PS50262">
    <property type="entry name" value="G_PROTEIN_RECEP_F1_2"/>
    <property type="match status" value="1"/>
</dbReference>
<comment type="subcellular location">
    <subcellularLocation>
        <location evidence="1">Cell membrane</location>
        <topology evidence="1">Multi-pass membrane protein</topology>
    </subcellularLocation>
</comment>
<keyword evidence="14" id="KW-1185">Reference proteome</keyword>
<dbReference type="InParanoid" id="A7RZ77"/>
<feature type="transmembrane region" description="Helical" evidence="11">
    <location>
        <begin position="229"/>
        <end position="247"/>
    </location>
</feature>
<evidence type="ECO:0000313" key="13">
    <source>
        <dbReference type="EMBL" id="EDO43183.1"/>
    </source>
</evidence>
<evidence type="ECO:0000256" key="11">
    <source>
        <dbReference type="SAM" id="Phobius"/>
    </source>
</evidence>
<evidence type="ECO:0000256" key="5">
    <source>
        <dbReference type="ARBA" id="ARBA00023040"/>
    </source>
</evidence>
<dbReference type="SMART" id="SM01381">
    <property type="entry name" value="7TM_GPCR_Srsx"/>
    <property type="match status" value="1"/>
</dbReference>
<feature type="region of interest" description="Disordered" evidence="10">
    <location>
        <begin position="311"/>
        <end position="341"/>
    </location>
</feature>
<protein>
    <recommendedName>
        <fullName evidence="12">G-protein coupled receptors family 1 profile domain-containing protein</fullName>
    </recommendedName>
</protein>
<dbReference type="PANTHER" id="PTHR24246">
    <property type="entry name" value="OLFACTORY RECEPTOR AND ADENOSINE RECEPTOR"/>
    <property type="match status" value="1"/>
</dbReference>
<evidence type="ECO:0000256" key="9">
    <source>
        <dbReference type="ARBA" id="ARBA00023224"/>
    </source>
</evidence>
<proteinExistence type="predicted"/>
<feature type="transmembrane region" description="Helical" evidence="11">
    <location>
        <begin position="33"/>
        <end position="58"/>
    </location>
</feature>
<evidence type="ECO:0000256" key="3">
    <source>
        <dbReference type="ARBA" id="ARBA00022692"/>
    </source>
</evidence>
<dbReference type="Proteomes" id="UP000001593">
    <property type="component" value="Unassembled WGS sequence"/>
</dbReference>
<evidence type="ECO:0000256" key="1">
    <source>
        <dbReference type="ARBA" id="ARBA00004651"/>
    </source>
</evidence>
<evidence type="ECO:0000256" key="6">
    <source>
        <dbReference type="ARBA" id="ARBA00023136"/>
    </source>
</evidence>
<feature type="transmembrane region" description="Helical" evidence="11">
    <location>
        <begin position="176"/>
        <end position="200"/>
    </location>
</feature>
<dbReference type="EMBL" id="DS469556">
    <property type="protein sequence ID" value="EDO43183.1"/>
    <property type="molecule type" value="Genomic_DNA"/>
</dbReference>
<dbReference type="OrthoDB" id="5977853at2759"/>
<dbReference type="eggNOG" id="KOG3656">
    <property type="taxonomic scope" value="Eukaryota"/>
</dbReference>
<feature type="transmembrane region" description="Helical" evidence="11">
    <location>
        <begin position="149"/>
        <end position="170"/>
    </location>
</feature>
<feature type="compositionally biased region" description="Basic and acidic residues" evidence="10">
    <location>
        <begin position="330"/>
        <end position="341"/>
    </location>
</feature>
<keyword evidence="7" id="KW-0675">Receptor</keyword>
<name>A7RZ77_NEMVE</name>
<organism evidence="13 14">
    <name type="scientific">Nematostella vectensis</name>
    <name type="common">Starlet sea anemone</name>
    <dbReference type="NCBI Taxonomy" id="45351"/>
    <lineage>
        <taxon>Eukaryota</taxon>
        <taxon>Metazoa</taxon>
        <taxon>Cnidaria</taxon>
        <taxon>Anthozoa</taxon>
        <taxon>Hexacorallia</taxon>
        <taxon>Actiniaria</taxon>
        <taxon>Edwardsiidae</taxon>
        <taxon>Nematostella</taxon>
    </lineage>
</organism>
<dbReference type="InterPro" id="IPR017452">
    <property type="entry name" value="GPCR_Rhodpsn_7TM"/>
</dbReference>
<keyword evidence="5" id="KW-0297">G-protein coupled receptor</keyword>
<keyword evidence="2" id="KW-1003">Cell membrane</keyword>
<keyword evidence="6 11" id="KW-0472">Membrane</keyword>
<dbReference type="FunCoup" id="A7RZ77">
    <property type="interactions" value="33"/>
</dbReference>
<dbReference type="PRINTS" id="PR00237">
    <property type="entry name" value="GPCRRHODOPSN"/>
</dbReference>
<evidence type="ECO:0000256" key="2">
    <source>
        <dbReference type="ARBA" id="ARBA00022475"/>
    </source>
</evidence>
<dbReference type="SUPFAM" id="SSF81321">
    <property type="entry name" value="Family A G protein-coupled receptor-like"/>
    <property type="match status" value="1"/>
</dbReference>
<keyword evidence="3 11" id="KW-0812">Transmembrane</keyword>
<evidence type="ECO:0000259" key="12">
    <source>
        <dbReference type="PROSITE" id="PS50262"/>
    </source>
</evidence>
<dbReference type="PhylomeDB" id="A7RZ77"/>
<dbReference type="OMA" id="TSEPIRM"/>
<dbReference type="KEGG" id="nve:5515108"/>
<dbReference type="GO" id="GO:0005886">
    <property type="term" value="C:plasma membrane"/>
    <property type="evidence" value="ECO:0000318"/>
    <property type="project" value="GO_Central"/>
</dbReference>
<dbReference type="AlphaFoldDB" id="A7RZ77"/>
<feature type="transmembrane region" description="Helical" evidence="11">
    <location>
        <begin position="70"/>
        <end position="95"/>
    </location>
</feature>
<feature type="transmembrane region" description="Helical" evidence="11">
    <location>
        <begin position="272"/>
        <end position="290"/>
    </location>
</feature>
<evidence type="ECO:0000256" key="10">
    <source>
        <dbReference type="SAM" id="MobiDB-lite"/>
    </source>
</evidence>
<dbReference type="HOGENOM" id="CLU_009579_16_0_1"/>
<dbReference type="STRING" id="45351.A7RZ77"/>
<dbReference type="Pfam" id="PF00001">
    <property type="entry name" value="7tm_1"/>
    <property type="match status" value="2"/>
</dbReference>
<dbReference type="GO" id="GO:0007186">
    <property type="term" value="P:G protein-coupled receptor signaling pathway"/>
    <property type="evidence" value="ECO:0000318"/>
    <property type="project" value="GO_Central"/>
</dbReference>
<accession>A7RZ77</accession>